<keyword evidence="1" id="KW-0238">DNA-binding</keyword>
<dbReference type="SUPFAM" id="SSF56349">
    <property type="entry name" value="DNA breaking-rejoining enzymes"/>
    <property type="match status" value="1"/>
</dbReference>
<evidence type="ECO:0000313" key="5">
    <source>
        <dbReference type="Proteomes" id="UP000198972"/>
    </source>
</evidence>
<evidence type="ECO:0000256" key="2">
    <source>
        <dbReference type="SAM" id="MobiDB-lite"/>
    </source>
</evidence>
<dbReference type="OrthoDB" id="9803188at2"/>
<dbReference type="GO" id="GO:0015074">
    <property type="term" value="P:DNA integration"/>
    <property type="evidence" value="ECO:0007669"/>
    <property type="project" value="InterPro"/>
</dbReference>
<keyword evidence="5" id="KW-1185">Reference proteome</keyword>
<protein>
    <submittedName>
        <fullName evidence="4">Phage integrase, N-terminal SAM-like domain</fullName>
    </submittedName>
</protein>
<accession>A0A1G7KEZ3</accession>
<dbReference type="GO" id="GO:0003677">
    <property type="term" value="F:DNA binding"/>
    <property type="evidence" value="ECO:0007669"/>
    <property type="project" value="UniProtKB-KW"/>
</dbReference>
<dbReference type="EMBL" id="FNBG01000009">
    <property type="protein sequence ID" value="SDF35828.1"/>
    <property type="molecule type" value="Genomic_DNA"/>
</dbReference>
<dbReference type="InterPro" id="IPR010998">
    <property type="entry name" value="Integrase_recombinase_N"/>
</dbReference>
<evidence type="ECO:0000256" key="1">
    <source>
        <dbReference type="ARBA" id="ARBA00023125"/>
    </source>
</evidence>
<sequence>MATFRRLKSGNWQARVSRDGEEFDEWLLHKKRELKNPTYRQTETIVRLHIKPGFENKRIMKIRRTDIKNWIQSYVDKVDKNGKPKYSENNSRYLSGHYTKN</sequence>
<dbReference type="InterPro" id="IPR011010">
    <property type="entry name" value="DNA_brk_join_enz"/>
</dbReference>
<dbReference type="InterPro" id="IPR004107">
    <property type="entry name" value="Integrase_SAM-like_N"/>
</dbReference>
<reference evidence="4 5" key="1">
    <citation type="submission" date="2016-10" db="EMBL/GenBank/DDBJ databases">
        <authorList>
            <person name="de Groot N.N."/>
        </authorList>
    </citation>
    <scope>NUCLEOTIDE SEQUENCE [LARGE SCALE GENOMIC DNA]</scope>
    <source>
        <strain evidence="4 5">DSM 28129</strain>
    </source>
</reference>
<proteinExistence type="predicted"/>
<gene>
    <name evidence="4" type="ORF">SAMN04488542_109122</name>
</gene>
<evidence type="ECO:0000313" key="4">
    <source>
        <dbReference type="EMBL" id="SDF35828.1"/>
    </source>
</evidence>
<feature type="region of interest" description="Disordered" evidence="2">
    <location>
        <begin position="80"/>
        <end position="101"/>
    </location>
</feature>
<dbReference type="Gene3D" id="1.10.150.130">
    <property type="match status" value="1"/>
</dbReference>
<name>A0A1G7KEZ3_9BACL</name>
<organism evidence="4 5">
    <name type="scientific">Fontibacillus panacisegetis</name>
    <dbReference type="NCBI Taxonomy" id="670482"/>
    <lineage>
        <taxon>Bacteria</taxon>
        <taxon>Bacillati</taxon>
        <taxon>Bacillota</taxon>
        <taxon>Bacilli</taxon>
        <taxon>Bacillales</taxon>
        <taxon>Paenibacillaceae</taxon>
        <taxon>Fontibacillus</taxon>
    </lineage>
</organism>
<dbReference type="Proteomes" id="UP000198972">
    <property type="component" value="Unassembled WGS sequence"/>
</dbReference>
<dbReference type="Pfam" id="PF14659">
    <property type="entry name" value="Phage_int_SAM_3"/>
    <property type="match status" value="1"/>
</dbReference>
<feature type="domain" description="Integrase SAM-like N-terminal" evidence="3">
    <location>
        <begin position="23"/>
        <end position="73"/>
    </location>
</feature>
<dbReference type="AlphaFoldDB" id="A0A1G7KEZ3"/>
<evidence type="ECO:0000259" key="3">
    <source>
        <dbReference type="Pfam" id="PF14659"/>
    </source>
</evidence>